<dbReference type="AlphaFoldDB" id="Q23UA5"/>
<dbReference type="RefSeq" id="XP_001020405.1">
    <property type="nucleotide sequence ID" value="XM_001020405.1"/>
</dbReference>
<dbReference type="EMBL" id="GG662628">
    <property type="protein sequence ID" value="EAS00160.1"/>
    <property type="molecule type" value="Genomic_DNA"/>
</dbReference>
<evidence type="ECO:0000256" key="1">
    <source>
        <dbReference type="SAM" id="Coils"/>
    </source>
</evidence>
<dbReference type="InParanoid" id="Q23UA5"/>
<reference evidence="4" key="1">
    <citation type="journal article" date="2006" name="PLoS Biol.">
        <title>Macronuclear genome sequence of the ciliate Tetrahymena thermophila, a model eukaryote.</title>
        <authorList>
            <person name="Eisen J.A."/>
            <person name="Coyne R.S."/>
            <person name="Wu M."/>
            <person name="Wu D."/>
            <person name="Thiagarajan M."/>
            <person name="Wortman J.R."/>
            <person name="Badger J.H."/>
            <person name="Ren Q."/>
            <person name="Amedeo P."/>
            <person name="Jones K.M."/>
            <person name="Tallon L.J."/>
            <person name="Delcher A.L."/>
            <person name="Salzberg S.L."/>
            <person name="Silva J.C."/>
            <person name="Haas B.J."/>
            <person name="Majoros W.H."/>
            <person name="Farzad M."/>
            <person name="Carlton J.M."/>
            <person name="Smith R.K. Jr."/>
            <person name="Garg J."/>
            <person name="Pearlman R.E."/>
            <person name="Karrer K.M."/>
            <person name="Sun L."/>
            <person name="Manning G."/>
            <person name="Elde N.C."/>
            <person name="Turkewitz A.P."/>
            <person name="Asai D.J."/>
            <person name="Wilkes D.E."/>
            <person name="Wang Y."/>
            <person name="Cai H."/>
            <person name="Collins K."/>
            <person name="Stewart B.A."/>
            <person name="Lee S.R."/>
            <person name="Wilamowska K."/>
            <person name="Weinberg Z."/>
            <person name="Ruzzo W.L."/>
            <person name="Wloga D."/>
            <person name="Gaertig J."/>
            <person name="Frankel J."/>
            <person name="Tsao C.-C."/>
            <person name="Gorovsky M.A."/>
            <person name="Keeling P.J."/>
            <person name="Waller R.F."/>
            <person name="Patron N.J."/>
            <person name="Cherry J.M."/>
            <person name="Stover N.A."/>
            <person name="Krieger C.J."/>
            <person name="del Toro C."/>
            <person name="Ryder H.F."/>
            <person name="Williamson S.C."/>
            <person name="Barbeau R.A."/>
            <person name="Hamilton E.P."/>
            <person name="Orias E."/>
        </authorList>
    </citation>
    <scope>NUCLEOTIDE SEQUENCE [LARGE SCALE GENOMIC DNA]</scope>
    <source>
        <strain evidence="4">SB210</strain>
    </source>
</reference>
<keyword evidence="2 3" id="KW-0812">Transmembrane</keyword>
<dbReference type="HOGENOM" id="CLU_736701_0_0_1"/>
<protein>
    <submittedName>
        <fullName evidence="3">Transmembrane protein, putative</fullName>
    </submittedName>
</protein>
<evidence type="ECO:0000313" key="4">
    <source>
        <dbReference type="Proteomes" id="UP000009168"/>
    </source>
</evidence>
<evidence type="ECO:0000313" key="3">
    <source>
        <dbReference type="EMBL" id="EAS00160.1"/>
    </source>
</evidence>
<gene>
    <name evidence="3" type="ORF">TTHERM_00799200</name>
</gene>
<keyword evidence="2" id="KW-1133">Transmembrane helix</keyword>
<proteinExistence type="predicted"/>
<feature type="coiled-coil region" evidence="1">
    <location>
        <begin position="71"/>
        <end position="98"/>
    </location>
</feature>
<name>Q23UA5_TETTS</name>
<dbReference type="KEGG" id="tet:TTHERM_00799200"/>
<evidence type="ECO:0000256" key="2">
    <source>
        <dbReference type="SAM" id="Phobius"/>
    </source>
</evidence>
<organism evidence="3 4">
    <name type="scientific">Tetrahymena thermophila (strain SB210)</name>
    <dbReference type="NCBI Taxonomy" id="312017"/>
    <lineage>
        <taxon>Eukaryota</taxon>
        <taxon>Sar</taxon>
        <taxon>Alveolata</taxon>
        <taxon>Ciliophora</taxon>
        <taxon>Intramacronucleata</taxon>
        <taxon>Oligohymenophorea</taxon>
        <taxon>Hymenostomatida</taxon>
        <taxon>Tetrahymenina</taxon>
        <taxon>Tetrahymenidae</taxon>
        <taxon>Tetrahymena</taxon>
    </lineage>
</organism>
<dbReference type="Proteomes" id="UP000009168">
    <property type="component" value="Unassembled WGS sequence"/>
</dbReference>
<feature type="transmembrane region" description="Helical" evidence="2">
    <location>
        <begin position="323"/>
        <end position="344"/>
    </location>
</feature>
<dbReference type="GeneID" id="7827738"/>
<accession>Q23UA5</accession>
<sequence>MSVDQTKKDYKYLKQDENQEYTLLYNSVDEERGLLHSVNELILIQAKDISHQSSCDQSIQMSSSHLDGEFIKKESTEQQILEKNKSEQKENLEQSRGEYAEQILYKYTNKIMDLFKWNREYSSLGQLYFQITFDGLALYYINKQIKQYKQQMILSNENQQIVRDCISNLSNFPDSYFYKAKQDSKVVVRGQINDPLAINCINNKILDKRFNVELSQMFKISSNKNLNGREINCKLDKNLSYQNSSKLSHSGSKMNLFTSFNAGIVSLFTGYAFKSEIKFDQFQAGKDFYFFGQRQIMPDNTALLNITNIFKEFDLQKFRVEEAAYLISILVSYGVGLYLAVKIVKNVVSWVKNKNKNNK</sequence>
<keyword evidence="2" id="KW-0472">Membrane</keyword>
<keyword evidence="4" id="KW-1185">Reference proteome</keyword>
<keyword evidence="1" id="KW-0175">Coiled coil</keyword>